<dbReference type="Pfam" id="PF13180">
    <property type="entry name" value="PDZ_2"/>
    <property type="match status" value="2"/>
</dbReference>
<dbReference type="InterPro" id="IPR036034">
    <property type="entry name" value="PDZ_sf"/>
</dbReference>
<dbReference type="SMART" id="SM00228">
    <property type="entry name" value="PDZ"/>
    <property type="match status" value="2"/>
</dbReference>
<evidence type="ECO:0000259" key="4">
    <source>
        <dbReference type="PROSITE" id="PS50106"/>
    </source>
</evidence>
<gene>
    <name evidence="5" type="ORF">LA76x_1446</name>
</gene>
<dbReference type="KEGG" id="lab:LA76x_1446"/>
<dbReference type="InterPro" id="IPR001478">
    <property type="entry name" value="PDZ"/>
</dbReference>
<feature type="chain" id="PRO_5006596724" evidence="3">
    <location>
        <begin position="21"/>
        <end position="403"/>
    </location>
</feature>
<dbReference type="GO" id="GO:0004222">
    <property type="term" value="F:metalloendopeptidase activity"/>
    <property type="evidence" value="ECO:0007669"/>
    <property type="project" value="InterPro"/>
</dbReference>
<evidence type="ECO:0000313" key="5">
    <source>
        <dbReference type="EMBL" id="ALN79602.1"/>
    </source>
</evidence>
<dbReference type="Gene3D" id="2.30.42.10">
    <property type="match status" value="2"/>
</dbReference>
<feature type="region of interest" description="Disordered" evidence="2">
    <location>
        <begin position="331"/>
        <end position="403"/>
    </location>
</feature>
<keyword evidence="3" id="KW-0732">Signal</keyword>
<evidence type="ECO:0000256" key="2">
    <source>
        <dbReference type="SAM" id="MobiDB-lite"/>
    </source>
</evidence>
<dbReference type="Proteomes" id="UP000060787">
    <property type="component" value="Chromosome"/>
</dbReference>
<reference evidence="5 6" key="1">
    <citation type="journal article" date="2015" name="BMC Genomics">
        <title>Comparative genomics and metabolic profiling of the genus Lysobacter.</title>
        <authorList>
            <person name="de Bruijn I."/>
            <person name="Cheng X."/>
            <person name="de Jager V."/>
            <person name="Exposito R.G."/>
            <person name="Watrous J."/>
            <person name="Patel N."/>
            <person name="Postma J."/>
            <person name="Dorrestein P.C."/>
            <person name="Kobayashi D."/>
            <person name="Raaijmakers J.M."/>
        </authorList>
    </citation>
    <scope>NUCLEOTIDE SEQUENCE [LARGE SCALE GENOMIC DNA]</scope>
    <source>
        <strain evidence="5 6">76</strain>
    </source>
</reference>
<dbReference type="SUPFAM" id="SSF50156">
    <property type="entry name" value="PDZ domain-like"/>
    <property type="match status" value="2"/>
</dbReference>
<organism evidence="5 6">
    <name type="scientific">Lysobacter antibioticus</name>
    <dbReference type="NCBI Taxonomy" id="84531"/>
    <lineage>
        <taxon>Bacteria</taxon>
        <taxon>Pseudomonadati</taxon>
        <taxon>Pseudomonadota</taxon>
        <taxon>Gammaproteobacteria</taxon>
        <taxon>Lysobacterales</taxon>
        <taxon>Lysobacteraceae</taxon>
        <taxon>Lysobacter</taxon>
    </lineage>
</organism>
<dbReference type="RefSeq" id="WP_057917162.1">
    <property type="nucleotide sequence ID" value="NZ_CP011129.1"/>
</dbReference>
<dbReference type="GO" id="GO:0006508">
    <property type="term" value="P:proteolysis"/>
    <property type="evidence" value="ECO:0007669"/>
    <property type="project" value="InterPro"/>
</dbReference>
<accession>A0A0S2F7U0</accession>
<feature type="compositionally biased region" description="Pro residues" evidence="2">
    <location>
        <begin position="346"/>
        <end position="389"/>
    </location>
</feature>
<feature type="domain" description="PDZ" evidence="4">
    <location>
        <begin position="77"/>
        <end position="133"/>
    </location>
</feature>
<feature type="signal peptide" evidence="3">
    <location>
        <begin position="1"/>
        <end position="20"/>
    </location>
</feature>
<dbReference type="GO" id="GO:0016020">
    <property type="term" value="C:membrane"/>
    <property type="evidence" value="ECO:0007669"/>
    <property type="project" value="InterPro"/>
</dbReference>
<proteinExistence type="predicted"/>
<dbReference type="PANTHER" id="PTHR42837">
    <property type="entry name" value="REGULATOR OF SIGMA-E PROTEASE RSEP"/>
    <property type="match status" value="1"/>
</dbReference>
<evidence type="ECO:0000313" key="6">
    <source>
        <dbReference type="Proteomes" id="UP000060787"/>
    </source>
</evidence>
<comment type="cofactor">
    <cofactor evidence="1">
        <name>Zn(2+)</name>
        <dbReference type="ChEBI" id="CHEBI:29105"/>
    </cofactor>
</comment>
<sequence length="403" mass="42890">MHRFPLTALLLSTAIGSALAYSPAGTPSGAAANTPASPHASQVIVRRAHGERPLVIAQVRPQILQQIRGLPDPVTKPVLIRDEIRGPQLGVILAPDDKPGVRIIAVTPDSAAVKAGLRSGDRLLAVGGKAIAGADSEARLADARALLGRLEARKPMRIRYQRDGRDATVDVTPQLGERVMVFESGDGSQFVTSGQVMIRRSVDGEMEVSGDRMEFTPADAVVAPRLRTEIIRLGPEDCKDKPCLLPTISDALRWNGLNLASVDAKLGRYFGAQRGVLVLSTGPELKGLEPGDVIQTIDGRRVDTPRQTMEALRNQAEGSQVEVGYLRDRTTATTKLKVPNAVQWTPPRPPLPPAPPAPPAAPRAPLPPAPSAPPAPPAPPHAPPPPAPPAWAMISDRHVHQVY</sequence>
<dbReference type="PROSITE" id="PS50106">
    <property type="entry name" value="PDZ"/>
    <property type="match status" value="1"/>
</dbReference>
<dbReference type="eggNOG" id="COG0265">
    <property type="taxonomic scope" value="Bacteria"/>
</dbReference>
<dbReference type="EMBL" id="CP011129">
    <property type="protein sequence ID" value="ALN79602.1"/>
    <property type="molecule type" value="Genomic_DNA"/>
</dbReference>
<name>A0A0S2F7U0_LYSAN</name>
<evidence type="ECO:0000256" key="1">
    <source>
        <dbReference type="ARBA" id="ARBA00001947"/>
    </source>
</evidence>
<dbReference type="InterPro" id="IPR004387">
    <property type="entry name" value="Pept_M50_Zn"/>
</dbReference>
<dbReference type="AlphaFoldDB" id="A0A0S2F7U0"/>
<keyword evidence="6" id="KW-1185">Reference proteome</keyword>
<dbReference type="STRING" id="84531.LA76x_1446"/>
<protein>
    <submittedName>
        <fullName evidence="5">PDZ domain family protein</fullName>
    </submittedName>
</protein>
<evidence type="ECO:0000256" key="3">
    <source>
        <dbReference type="SAM" id="SignalP"/>
    </source>
</evidence>
<dbReference type="PANTHER" id="PTHR42837:SF2">
    <property type="entry name" value="MEMBRANE METALLOPROTEASE ARASP2, CHLOROPLASTIC-RELATED"/>
    <property type="match status" value="1"/>
</dbReference>
<dbReference type="PATRIC" id="fig|84531.8.peg.1475"/>